<dbReference type="EMBL" id="VBPB01000380">
    <property type="protein sequence ID" value="TMQ68679.1"/>
    <property type="molecule type" value="Genomic_DNA"/>
</dbReference>
<feature type="region of interest" description="Disordered" evidence="1">
    <location>
        <begin position="1"/>
        <end position="20"/>
    </location>
</feature>
<accession>A0A538TYS9</accession>
<comment type="caution">
    <text evidence="3">The sequence shown here is derived from an EMBL/GenBank/DDBJ whole genome shotgun (WGS) entry which is preliminary data.</text>
</comment>
<evidence type="ECO:0000313" key="3">
    <source>
        <dbReference type="EMBL" id="TMQ68679.1"/>
    </source>
</evidence>
<feature type="transmembrane region" description="Helical" evidence="2">
    <location>
        <begin position="23"/>
        <end position="43"/>
    </location>
</feature>
<keyword evidence="2" id="KW-0472">Membrane</keyword>
<evidence type="ECO:0000256" key="2">
    <source>
        <dbReference type="SAM" id="Phobius"/>
    </source>
</evidence>
<evidence type="ECO:0000313" key="4">
    <source>
        <dbReference type="Proteomes" id="UP000319771"/>
    </source>
</evidence>
<reference evidence="3 4" key="1">
    <citation type="journal article" date="2019" name="Nat. Microbiol.">
        <title>Mediterranean grassland soil C-N compound turnover is dependent on rainfall and depth, and is mediated by genomically divergent microorganisms.</title>
        <authorList>
            <person name="Diamond S."/>
            <person name="Andeer P.F."/>
            <person name="Li Z."/>
            <person name="Crits-Christoph A."/>
            <person name="Burstein D."/>
            <person name="Anantharaman K."/>
            <person name="Lane K.R."/>
            <person name="Thomas B.C."/>
            <person name="Pan C."/>
            <person name="Northen T.R."/>
            <person name="Banfield J.F."/>
        </authorList>
    </citation>
    <scope>NUCLEOTIDE SEQUENCE [LARGE SCALE GENOMIC DNA]</scope>
    <source>
        <strain evidence="3">WS_11</strain>
    </source>
</reference>
<sequence>MSRRSRCASGFDPTGTTEISSSSLRSITGVFAPLTFFVVVFLGRIPTDTADRNPSRTSFDTSAARSCSAKRTPTSMKSAPRSIESTRPSTSSGSPPRIAR</sequence>
<dbReference type="Proteomes" id="UP000319771">
    <property type="component" value="Unassembled WGS sequence"/>
</dbReference>
<feature type="region of interest" description="Disordered" evidence="1">
    <location>
        <begin position="47"/>
        <end position="100"/>
    </location>
</feature>
<gene>
    <name evidence="3" type="ORF">E6K81_16460</name>
</gene>
<keyword evidence="2" id="KW-0812">Transmembrane</keyword>
<keyword evidence="2" id="KW-1133">Transmembrane helix</keyword>
<protein>
    <submittedName>
        <fullName evidence="3">Uncharacterized protein</fullName>
    </submittedName>
</protein>
<organism evidence="3 4">
    <name type="scientific">Eiseniibacteriota bacterium</name>
    <dbReference type="NCBI Taxonomy" id="2212470"/>
    <lineage>
        <taxon>Bacteria</taxon>
        <taxon>Candidatus Eiseniibacteriota</taxon>
    </lineage>
</organism>
<name>A0A538TYS9_UNCEI</name>
<evidence type="ECO:0000256" key="1">
    <source>
        <dbReference type="SAM" id="MobiDB-lite"/>
    </source>
</evidence>
<feature type="compositionally biased region" description="Polar residues" evidence="1">
    <location>
        <begin position="55"/>
        <end position="77"/>
    </location>
</feature>
<proteinExistence type="predicted"/>
<dbReference type="AlphaFoldDB" id="A0A538TYS9"/>
<feature type="compositionally biased region" description="Low complexity" evidence="1">
    <location>
        <begin position="80"/>
        <end position="100"/>
    </location>
</feature>